<proteinExistence type="predicted"/>
<protein>
    <submittedName>
        <fullName evidence="2">Uncharacterized protein</fullName>
    </submittedName>
</protein>
<name>A0A438ML35_9ACTN</name>
<dbReference type="AlphaFoldDB" id="A0A438ML35"/>
<gene>
    <name evidence="2" type="ORF">EDD27_9338</name>
</gene>
<sequence>MYRKPSQTLLGSALLATLAMSLPATSQATSTTPSAMQQHSVTATDRASQPRILGGVELGGYCKSIGYWGVVLVQHNAYGWKCHKASKRVGIDMVRACRWQYNNPHALAAHRSRSDPYSWYCFLN</sequence>
<evidence type="ECO:0000313" key="3">
    <source>
        <dbReference type="Proteomes" id="UP000284824"/>
    </source>
</evidence>
<dbReference type="EMBL" id="SAUN01000001">
    <property type="protein sequence ID" value="RVX46453.1"/>
    <property type="molecule type" value="Genomic_DNA"/>
</dbReference>
<keyword evidence="1" id="KW-0732">Signal</keyword>
<dbReference type="Proteomes" id="UP000284824">
    <property type="component" value="Unassembled WGS sequence"/>
</dbReference>
<organism evidence="2 3">
    <name type="scientific">Nonomuraea polychroma</name>
    <dbReference type="NCBI Taxonomy" id="46176"/>
    <lineage>
        <taxon>Bacteria</taxon>
        <taxon>Bacillati</taxon>
        <taxon>Actinomycetota</taxon>
        <taxon>Actinomycetes</taxon>
        <taxon>Streptosporangiales</taxon>
        <taxon>Streptosporangiaceae</taxon>
        <taxon>Nonomuraea</taxon>
    </lineage>
</organism>
<accession>A0A438ML35</accession>
<feature type="chain" id="PRO_5019537901" evidence="1">
    <location>
        <begin position="29"/>
        <end position="124"/>
    </location>
</feature>
<feature type="signal peptide" evidence="1">
    <location>
        <begin position="1"/>
        <end position="28"/>
    </location>
</feature>
<evidence type="ECO:0000256" key="1">
    <source>
        <dbReference type="SAM" id="SignalP"/>
    </source>
</evidence>
<keyword evidence="3" id="KW-1185">Reference proteome</keyword>
<comment type="caution">
    <text evidence="2">The sequence shown here is derived from an EMBL/GenBank/DDBJ whole genome shotgun (WGS) entry which is preliminary data.</text>
</comment>
<evidence type="ECO:0000313" key="2">
    <source>
        <dbReference type="EMBL" id="RVX46453.1"/>
    </source>
</evidence>
<reference evidence="2 3" key="1">
    <citation type="submission" date="2019-01" db="EMBL/GenBank/DDBJ databases">
        <title>Sequencing the genomes of 1000 actinobacteria strains.</title>
        <authorList>
            <person name="Klenk H.-P."/>
        </authorList>
    </citation>
    <scope>NUCLEOTIDE SEQUENCE [LARGE SCALE GENOMIC DNA]</scope>
    <source>
        <strain evidence="2 3">DSM 43925</strain>
    </source>
</reference>